<protein>
    <submittedName>
        <fullName evidence="7">Putative enterotoxin</fullName>
    </submittedName>
</protein>
<keyword evidence="2 6" id="KW-0732">Signal</keyword>
<organism evidence="7 8">
    <name type="scientific">Ophiocordyceps australis</name>
    <dbReference type="NCBI Taxonomy" id="1399860"/>
    <lineage>
        <taxon>Eukaryota</taxon>
        <taxon>Fungi</taxon>
        <taxon>Dikarya</taxon>
        <taxon>Ascomycota</taxon>
        <taxon>Pezizomycotina</taxon>
        <taxon>Sordariomycetes</taxon>
        <taxon>Hypocreomycetidae</taxon>
        <taxon>Hypocreales</taxon>
        <taxon>Ophiocordycipitaceae</taxon>
        <taxon>Ophiocordyceps</taxon>
    </lineage>
</organism>
<gene>
    <name evidence="7" type="ORF">CDD81_6654</name>
</gene>
<feature type="region of interest" description="Disordered" evidence="5">
    <location>
        <begin position="295"/>
        <end position="328"/>
    </location>
</feature>
<dbReference type="OrthoDB" id="4928190at2759"/>
<feature type="chain" id="PRO_5012790269" evidence="6">
    <location>
        <begin position="24"/>
        <end position="328"/>
    </location>
</feature>
<sequence length="328" mass="36089">MKPPSTSLAIWTAVLLLLGPVASLPVPDSLSLLKRGLDFWKSSTSQPQDSLFRGEYGRTPQQVAASGGLMSKGFTRNFEHPLTPQERGWASSLTEHISGRNKPVSMFVSTTSDPALALRFAAGGQTPKFYVYEVAPDKKAINVEKSIKKFEKSYAATQKEWAFAKGIPNQQIKGHYALDATDYTPNMSLGPAEFKQQFAHRFVPNPQFDKTFSLGSFSGKQRKFDKLYTGQTGVSSQNDFAAAFAATLPGREKQDQASAIKDLDRFFKKASPKQGLLESSRPNWSTIRPFFQSSRNISPGGFASSSSGGVPATRRFKDWLRGGRSRQA</sequence>
<evidence type="ECO:0000256" key="2">
    <source>
        <dbReference type="ARBA" id="ARBA00022729"/>
    </source>
</evidence>
<dbReference type="SUPFAM" id="SSF56399">
    <property type="entry name" value="ADP-ribosylation"/>
    <property type="match status" value="1"/>
</dbReference>
<keyword evidence="8" id="KW-1185">Reference proteome</keyword>
<name>A0A2C5Y7C2_9HYPO</name>
<evidence type="ECO:0000256" key="4">
    <source>
        <dbReference type="ARBA" id="ARBA00023157"/>
    </source>
</evidence>
<dbReference type="Pfam" id="PF01375">
    <property type="entry name" value="Enterotoxin_a"/>
    <property type="match status" value="1"/>
</dbReference>
<dbReference type="InterPro" id="IPR001144">
    <property type="entry name" value="Enterotoxin_A"/>
</dbReference>
<keyword evidence="4" id="KW-1015">Disulfide bond</keyword>
<evidence type="ECO:0000313" key="7">
    <source>
        <dbReference type="EMBL" id="PHH62854.1"/>
    </source>
</evidence>
<dbReference type="GO" id="GO:0090729">
    <property type="term" value="F:toxin activity"/>
    <property type="evidence" value="ECO:0007669"/>
    <property type="project" value="UniProtKB-KW"/>
</dbReference>
<evidence type="ECO:0000256" key="5">
    <source>
        <dbReference type="SAM" id="MobiDB-lite"/>
    </source>
</evidence>
<dbReference type="Gene3D" id="3.90.210.10">
    <property type="entry name" value="Heat-Labile Enterotoxin, subunit A"/>
    <property type="match status" value="1"/>
</dbReference>
<evidence type="ECO:0000256" key="1">
    <source>
        <dbReference type="ARBA" id="ARBA00022656"/>
    </source>
</evidence>
<comment type="caution">
    <text evidence="7">The sequence shown here is derived from an EMBL/GenBank/DDBJ whole genome shotgun (WGS) entry which is preliminary data.</text>
</comment>
<evidence type="ECO:0000256" key="6">
    <source>
        <dbReference type="SAM" id="SignalP"/>
    </source>
</evidence>
<proteinExistence type="predicted"/>
<keyword evidence="3" id="KW-0843">Virulence</keyword>
<keyword evidence="1" id="KW-0800">Toxin</keyword>
<feature type="compositionally biased region" description="Low complexity" evidence="5">
    <location>
        <begin position="298"/>
        <end position="309"/>
    </location>
</feature>
<dbReference type="Proteomes" id="UP000226192">
    <property type="component" value="Unassembled WGS sequence"/>
</dbReference>
<evidence type="ECO:0000256" key="3">
    <source>
        <dbReference type="ARBA" id="ARBA00023026"/>
    </source>
</evidence>
<feature type="signal peptide" evidence="6">
    <location>
        <begin position="1"/>
        <end position="23"/>
    </location>
</feature>
<reference evidence="7 8" key="1">
    <citation type="submission" date="2017-06" db="EMBL/GenBank/DDBJ databases">
        <title>Ant-infecting Ophiocordyceps genomes reveal a high diversity of potential behavioral manipulation genes and a possible major role for enterotoxins.</title>
        <authorList>
            <person name="De Bekker C."/>
            <person name="Evans H.C."/>
            <person name="Brachmann A."/>
            <person name="Hughes D.P."/>
        </authorList>
    </citation>
    <scope>NUCLEOTIDE SEQUENCE [LARGE SCALE GENOMIC DNA]</scope>
    <source>
        <strain evidence="7 8">Map64</strain>
    </source>
</reference>
<evidence type="ECO:0000313" key="8">
    <source>
        <dbReference type="Proteomes" id="UP000226192"/>
    </source>
</evidence>
<accession>A0A2C5Y7C2</accession>
<dbReference type="EMBL" id="NJET01000062">
    <property type="protein sequence ID" value="PHH62854.1"/>
    <property type="molecule type" value="Genomic_DNA"/>
</dbReference>
<dbReference type="AlphaFoldDB" id="A0A2C5Y7C2"/>